<dbReference type="EMBL" id="CAFBLQ010000087">
    <property type="protein sequence ID" value="CAB4874072.1"/>
    <property type="molecule type" value="Genomic_DNA"/>
</dbReference>
<protein>
    <submittedName>
        <fullName evidence="5">Unannotated protein</fullName>
    </submittedName>
</protein>
<reference evidence="5" key="1">
    <citation type="submission" date="2020-05" db="EMBL/GenBank/DDBJ databases">
        <authorList>
            <person name="Chiriac C."/>
            <person name="Salcher M."/>
            <person name="Ghai R."/>
            <person name="Kavagutti S V."/>
        </authorList>
    </citation>
    <scope>NUCLEOTIDE SEQUENCE</scope>
</reference>
<dbReference type="GO" id="GO:0004497">
    <property type="term" value="F:monooxygenase activity"/>
    <property type="evidence" value="ECO:0007669"/>
    <property type="project" value="UniProtKB-KW"/>
</dbReference>
<organism evidence="5">
    <name type="scientific">freshwater metagenome</name>
    <dbReference type="NCBI Taxonomy" id="449393"/>
    <lineage>
        <taxon>unclassified sequences</taxon>
        <taxon>metagenomes</taxon>
        <taxon>ecological metagenomes</taxon>
    </lineage>
</organism>
<evidence type="ECO:0000256" key="3">
    <source>
        <dbReference type="ARBA" id="ARBA00023033"/>
    </source>
</evidence>
<dbReference type="AlphaFoldDB" id="A0A6J7DT09"/>
<evidence type="ECO:0000313" key="5">
    <source>
        <dbReference type="EMBL" id="CAB4874072.1"/>
    </source>
</evidence>
<keyword evidence="2" id="KW-0560">Oxidoreductase</keyword>
<dbReference type="InterPro" id="IPR011251">
    <property type="entry name" value="Luciferase-like_dom"/>
</dbReference>
<keyword evidence="3" id="KW-0503">Monooxygenase</keyword>
<feature type="domain" description="Luciferase-like" evidence="4">
    <location>
        <begin position="7"/>
        <end position="310"/>
    </location>
</feature>
<dbReference type="InterPro" id="IPR036661">
    <property type="entry name" value="Luciferase-like_sf"/>
</dbReference>
<sequence>MPKRKRMKFGAFLAPFHVPGENPTYAYQRDLQAAQWLDELGYDEIWFGEHHSGGSEIIGDPLMFMAHVAAQTKQIKVASGVVSIPYHNPLWLAERFMLLDHLTRGRAILGLGPGSLPTDASMLGIHPSTQRDALAHDVGVLIQLIHGDEPVTVTTDRYELHSARVQIRPFSDRPEIVIAAIQSPTGPRIAGQHGLGLVSIGATMDIGADMLAMHWDVAEQRASEFNTCVSRDDWRLVGPMFIAETKEQALEDCRYGINNWFDYLQKTAAAPQFCPAGDSIEERIAWVNDSGCGVIGTAEDAVRQIRRLEDQSNGGFGTYLMMAHEWGNPAATRRHYELFAQWVMPEFQGQSERPLASEQWAREMRPVLNELQAEALAAAAEKHAAELESRPAVNGLQADALAEATERNAEHAKA</sequence>
<dbReference type="GO" id="GO:0005829">
    <property type="term" value="C:cytosol"/>
    <property type="evidence" value="ECO:0007669"/>
    <property type="project" value="TreeGrafter"/>
</dbReference>
<accession>A0A6J7DT09</accession>
<dbReference type="GO" id="GO:0016705">
    <property type="term" value="F:oxidoreductase activity, acting on paired donors, with incorporation or reduction of molecular oxygen"/>
    <property type="evidence" value="ECO:0007669"/>
    <property type="project" value="InterPro"/>
</dbReference>
<proteinExistence type="predicted"/>
<name>A0A6J7DT09_9ZZZZ</name>
<dbReference type="SUPFAM" id="SSF51679">
    <property type="entry name" value="Bacterial luciferase-like"/>
    <property type="match status" value="1"/>
</dbReference>
<evidence type="ECO:0000256" key="2">
    <source>
        <dbReference type="ARBA" id="ARBA00023002"/>
    </source>
</evidence>
<dbReference type="Gene3D" id="3.20.20.30">
    <property type="entry name" value="Luciferase-like domain"/>
    <property type="match status" value="1"/>
</dbReference>
<dbReference type="Pfam" id="PF00296">
    <property type="entry name" value="Bac_luciferase"/>
    <property type="match status" value="1"/>
</dbReference>
<evidence type="ECO:0000256" key="1">
    <source>
        <dbReference type="ARBA" id="ARBA00022630"/>
    </source>
</evidence>
<evidence type="ECO:0000259" key="4">
    <source>
        <dbReference type="Pfam" id="PF00296"/>
    </source>
</evidence>
<gene>
    <name evidence="5" type="ORF">UFOPK3423_00903</name>
</gene>
<dbReference type="PANTHER" id="PTHR30137:SF16">
    <property type="entry name" value="BLL0895 PROTEIN"/>
    <property type="match status" value="1"/>
</dbReference>
<keyword evidence="1" id="KW-0285">Flavoprotein</keyword>
<dbReference type="PANTHER" id="PTHR30137">
    <property type="entry name" value="LUCIFERASE-LIKE MONOOXYGENASE"/>
    <property type="match status" value="1"/>
</dbReference>
<dbReference type="InterPro" id="IPR050766">
    <property type="entry name" value="Bact_Lucif_Oxidored"/>
</dbReference>